<dbReference type="EMBL" id="JAVFHQ010000058">
    <property type="protein sequence ID" value="KAK4541046.1"/>
    <property type="molecule type" value="Genomic_DNA"/>
</dbReference>
<dbReference type="EC" id="2.1.1.6" evidence="1"/>
<dbReference type="InterPro" id="IPR029063">
    <property type="entry name" value="SAM-dependent_MTases_sf"/>
</dbReference>
<name>A0AAV9J7L6_9PEZI</name>
<keyword evidence="5" id="KW-0128">Catecholamine metabolism</keyword>
<dbReference type="GO" id="GO:0008171">
    <property type="term" value="F:O-methyltransferase activity"/>
    <property type="evidence" value="ECO:0007669"/>
    <property type="project" value="InterPro"/>
</dbReference>
<evidence type="ECO:0000256" key="5">
    <source>
        <dbReference type="ARBA" id="ARBA00022939"/>
    </source>
</evidence>
<dbReference type="PANTHER" id="PTHR43836:SF2">
    <property type="entry name" value="CATECHOL O-METHYLTRANSFERASE 1-RELATED"/>
    <property type="match status" value="1"/>
</dbReference>
<dbReference type="GO" id="GO:0032259">
    <property type="term" value="P:methylation"/>
    <property type="evidence" value="ECO:0007669"/>
    <property type="project" value="UniProtKB-KW"/>
</dbReference>
<evidence type="ECO:0000256" key="3">
    <source>
        <dbReference type="ARBA" id="ARBA00022679"/>
    </source>
</evidence>
<keyword evidence="2" id="KW-0489">Methyltransferase</keyword>
<dbReference type="GO" id="GO:0006584">
    <property type="term" value="P:catecholamine metabolic process"/>
    <property type="evidence" value="ECO:0007669"/>
    <property type="project" value="UniProtKB-KW"/>
</dbReference>
<sequence>MAFPIELVEKYPSLRKMEELGDDYEEASDLDPWNDGREAKLLAYIKQRSDFSQLQNNPAKILEAMDTFAAEEDFLISIGSDKARIMQDLLAEESPSVVVELGGYLGYSAIMFGDYLQNQRNVKRPRAHVWSLEFEPDFAAIMREIIAIAGLSDIVTFVTGPANESLRELKSSGEVEKVDFLFMDHVEDLYEQDLKVCEELGLLKSGACIVADNVVRPGAPAYRTYVRSHAGLRSSGVKGLIVPGDFEDEIEVSKVL</sequence>
<reference evidence="7 8" key="1">
    <citation type="submission" date="2021-11" db="EMBL/GenBank/DDBJ databases">
        <title>Black yeast isolated from Biological Soil Crust.</title>
        <authorList>
            <person name="Kurbessoian T."/>
        </authorList>
    </citation>
    <scope>NUCLEOTIDE SEQUENCE [LARGE SCALE GENOMIC DNA]</scope>
    <source>
        <strain evidence="7 8">CCFEE 5522</strain>
    </source>
</reference>
<evidence type="ECO:0000256" key="1">
    <source>
        <dbReference type="ARBA" id="ARBA00012880"/>
    </source>
</evidence>
<evidence type="ECO:0000313" key="8">
    <source>
        <dbReference type="Proteomes" id="UP001324427"/>
    </source>
</evidence>
<organism evidence="7 8">
    <name type="scientific">Oleoguttula mirabilis</name>
    <dbReference type="NCBI Taxonomy" id="1507867"/>
    <lineage>
        <taxon>Eukaryota</taxon>
        <taxon>Fungi</taxon>
        <taxon>Dikarya</taxon>
        <taxon>Ascomycota</taxon>
        <taxon>Pezizomycotina</taxon>
        <taxon>Dothideomycetes</taxon>
        <taxon>Dothideomycetidae</taxon>
        <taxon>Mycosphaerellales</taxon>
        <taxon>Teratosphaeriaceae</taxon>
        <taxon>Oleoguttula</taxon>
    </lineage>
</organism>
<dbReference type="Proteomes" id="UP001324427">
    <property type="component" value="Unassembled WGS sequence"/>
</dbReference>
<dbReference type="PANTHER" id="PTHR43836">
    <property type="entry name" value="CATECHOL O-METHYLTRANSFERASE 1-RELATED"/>
    <property type="match status" value="1"/>
</dbReference>
<proteinExistence type="inferred from homology"/>
<keyword evidence="3" id="KW-0808">Transferase</keyword>
<evidence type="ECO:0000256" key="4">
    <source>
        <dbReference type="ARBA" id="ARBA00022691"/>
    </source>
</evidence>
<dbReference type="Gene3D" id="3.40.50.150">
    <property type="entry name" value="Vaccinia Virus protein VP39"/>
    <property type="match status" value="1"/>
</dbReference>
<dbReference type="SUPFAM" id="SSF53335">
    <property type="entry name" value="S-adenosyl-L-methionine-dependent methyltransferases"/>
    <property type="match status" value="1"/>
</dbReference>
<gene>
    <name evidence="7" type="ORF">LTR36_008415</name>
</gene>
<evidence type="ECO:0000256" key="2">
    <source>
        <dbReference type="ARBA" id="ARBA00022603"/>
    </source>
</evidence>
<dbReference type="InterPro" id="IPR002935">
    <property type="entry name" value="SAM_O-MeTrfase"/>
</dbReference>
<comment type="similarity">
    <text evidence="6">Belongs to the class I-like SAM-binding methyltransferase superfamily. Cation-dependent O-methyltransferase family.</text>
</comment>
<keyword evidence="8" id="KW-1185">Reference proteome</keyword>
<evidence type="ECO:0000256" key="6">
    <source>
        <dbReference type="ARBA" id="ARBA00023453"/>
    </source>
</evidence>
<evidence type="ECO:0000313" key="7">
    <source>
        <dbReference type="EMBL" id="KAK4541046.1"/>
    </source>
</evidence>
<comment type="caution">
    <text evidence="7">The sequence shown here is derived from an EMBL/GenBank/DDBJ whole genome shotgun (WGS) entry which is preliminary data.</text>
</comment>
<dbReference type="Pfam" id="PF01596">
    <property type="entry name" value="Methyltransf_3"/>
    <property type="match status" value="1"/>
</dbReference>
<dbReference type="AlphaFoldDB" id="A0AAV9J7L6"/>
<dbReference type="PROSITE" id="PS51682">
    <property type="entry name" value="SAM_OMT_I"/>
    <property type="match status" value="1"/>
</dbReference>
<protein>
    <recommendedName>
        <fullName evidence="1">catechol O-methyltransferase</fullName>
        <ecNumber evidence="1">2.1.1.6</ecNumber>
    </recommendedName>
</protein>
<keyword evidence="4" id="KW-0949">S-adenosyl-L-methionine</keyword>
<accession>A0AAV9J7L6</accession>